<dbReference type="Proteomes" id="UP000029224">
    <property type="component" value="Unassembled WGS sequence"/>
</dbReference>
<keyword evidence="2" id="KW-1185">Reference proteome</keyword>
<reference evidence="1 2" key="2">
    <citation type="submission" date="2014-09" db="EMBL/GenBank/DDBJ databases">
        <authorList>
            <consortium name="NBRP consortium"/>
            <person name="Sawabe T."/>
            <person name="Meirelles P."/>
            <person name="Nakanishi M."/>
            <person name="Sayaka M."/>
            <person name="Hattori M."/>
            <person name="Ohkuma M."/>
        </authorList>
    </citation>
    <scope>NUCLEOTIDE SEQUENCE [LARGE SCALE GENOMIC DNA]</scope>
    <source>
        <strain evidence="1 2">JCM 19240</strain>
    </source>
</reference>
<sequence>MGNLSFGIVLYGYTEARLISVKKGWVFRSHYDTLGMSNVLANNK</sequence>
<reference evidence="1 2" key="1">
    <citation type="submission" date="2014-09" db="EMBL/GenBank/DDBJ databases">
        <title>Vibrio maritimus JCM 19240. (C210) whole genome shotgun sequence.</title>
        <authorList>
            <person name="Sawabe T."/>
            <person name="Meirelles P."/>
            <person name="Nakanishi M."/>
            <person name="Sayaka M."/>
            <person name="Hattori M."/>
            <person name="Ohkuma M."/>
        </authorList>
    </citation>
    <scope>NUCLEOTIDE SEQUENCE [LARGE SCALE GENOMIC DNA]</scope>
    <source>
        <strain evidence="1 2">JCM 19240</strain>
    </source>
</reference>
<dbReference type="AlphaFoldDB" id="A0A090T7W8"/>
<protein>
    <submittedName>
        <fullName evidence="1">Uncharacterized protein</fullName>
    </submittedName>
</protein>
<evidence type="ECO:0000313" key="2">
    <source>
        <dbReference type="Proteomes" id="UP000029224"/>
    </source>
</evidence>
<name>A0A090T7W8_9VIBR</name>
<evidence type="ECO:0000313" key="1">
    <source>
        <dbReference type="EMBL" id="GAL36006.1"/>
    </source>
</evidence>
<comment type="caution">
    <text evidence="1">The sequence shown here is derived from an EMBL/GenBank/DDBJ whole genome shotgun (WGS) entry which is preliminary data.</text>
</comment>
<organism evidence="1 2">
    <name type="scientific">Vibrio maritimus</name>
    <dbReference type="NCBI Taxonomy" id="990268"/>
    <lineage>
        <taxon>Bacteria</taxon>
        <taxon>Pseudomonadati</taxon>
        <taxon>Pseudomonadota</taxon>
        <taxon>Gammaproteobacteria</taxon>
        <taxon>Vibrionales</taxon>
        <taxon>Vibrionaceae</taxon>
        <taxon>Vibrio</taxon>
    </lineage>
</organism>
<dbReference type="EMBL" id="BBMT01000008">
    <property type="protein sequence ID" value="GAL36006.1"/>
    <property type="molecule type" value="Genomic_DNA"/>
</dbReference>
<proteinExistence type="predicted"/>
<gene>
    <name evidence="1" type="ORF">JCM19240_4941</name>
</gene>
<accession>A0A090T7W8</accession>